<dbReference type="NCBIfam" id="NF005559">
    <property type="entry name" value="PRK07231.1"/>
    <property type="match status" value="1"/>
</dbReference>
<evidence type="ECO:0000256" key="1">
    <source>
        <dbReference type="ARBA" id="ARBA00006484"/>
    </source>
</evidence>
<dbReference type="PANTHER" id="PTHR42760:SF115">
    <property type="entry name" value="3-OXOACYL-[ACYL-CARRIER-PROTEIN] REDUCTASE FABG"/>
    <property type="match status" value="1"/>
</dbReference>
<dbReference type="InterPro" id="IPR036291">
    <property type="entry name" value="NAD(P)-bd_dom_sf"/>
</dbReference>
<dbReference type="Gene3D" id="3.40.50.720">
    <property type="entry name" value="NAD(P)-binding Rossmann-like Domain"/>
    <property type="match status" value="1"/>
</dbReference>
<dbReference type="OrthoDB" id="112317at2"/>
<name>A0A072NNG4_SCHAZ</name>
<dbReference type="EMBL" id="JJRY01000005">
    <property type="protein sequence ID" value="KEF38986.1"/>
    <property type="molecule type" value="Genomic_DNA"/>
</dbReference>
<dbReference type="PANTHER" id="PTHR42760">
    <property type="entry name" value="SHORT-CHAIN DEHYDROGENASES/REDUCTASES FAMILY MEMBER"/>
    <property type="match status" value="1"/>
</dbReference>
<dbReference type="PRINTS" id="PR00081">
    <property type="entry name" value="GDHRDH"/>
</dbReference>
<sequence>MQNQQRLANKVAIITGAGSGIGRATALKFAEEGAKLVLNDISHARLEEVAAELDCPDRCELVSGDVSSEATAQLLKDTALESFGRIDILVNNAGIHWIQDITETTVEDFDHVINVNLKSMFLNCKNVIPEMIKQGNGGAIVNLSSVSGYVGQEMMGKSTFLYNMTKAAILQMSRSLATRYAKDGIRVTCVAPGVTKTNQITTEHTSDLEGFWQAVEGVQPLGRYADPREIANCIVFLASDEASFVTGSSLVVDGGYLAL</sequence>
<dbReference type="Proteomes" id="UP000027936">
    <property type="component" value="Unassembled WGS sequence"/>
</dbReference>
<accession>A0A072NNG4</accession>
<protein>
    <recommendedName>
        <fullName evidence="5">3-oxoacyl-[acyl-carrier-protein] reductase</fullName>
    </recommendedName>
</protein>
<evidence type="ECO:0008006" key="5">
    <source>
        <dbReference type="Google" id="ProtNLM"/>
    </source>
</evidence>
<organism evidence="3 4">
    <name type="scientific">Schinkia azotoformans MEV2011</name>
    <dbReference type="NCBI Taxonomy" id="1348973"/>
    <lineage>
        <taxon>Bacteria</taxon>
        <taxon>Bacillati</taxon>
        <taxon>Bacillota</taxon>
        <taxon>Bacilli</taxon>
        <taxon>Bacillales</taxon>
        <taxon>Bacillaceae</taxon>
        <taxon>Calidifontibacillus/Schinkia group</taxon>
        <taxon>Schinkia</taxon>
    </lineage>
</organism>
<evidence type="ECO:0000256" key="2">
    <source>
        <dbReference type="ARBA" id="ARBA00023002"/>
    </source>
</evidence>
<comment type="similarity">
    <text evidence="1">Belongs to the short-chain dehydrogenases/reductases (SDR) family.</text>
</comment>
<dbReference type="GO" id="GO:0016616">
    <property type="term" value="F:oxidoreductase activity, acting on the CH-OH group of donors, NAD or NADP as acceptor"/>
    <property type="evidence" value="ECO:0007669"/>
    <property type="project" value="TreeGrafter"/>
</dbReference>
<dbReference type="GO" id="GO:0008206">
    <property type="term" value="P:bile acid metabolic process"/>
    <property type="evidence" value="ECO:0007669"/>
    <property type="project" value="UniProtKB-ARBA"/>
</dbReference>
<dbReference type="FunFam" id="3.40.50.720:FF:000084">
    <property type="entry name" value="Short-chain dehydrogenase reductase"/>
    <property type="match status" value="1"/>
</dbReference>
<evidence type="ECO:0000313" key="4">
    <source>
        <dbReference type="Proteomes" id="UP000027936"/>
    </source>
</evidence>
<evidence type="ECO:0000313" key="3">
    <source>
        <dbReference type="EMBL" id="KEF38986.1"/>
    </source>
</evidence>
<gene>
    <name evidence="3" type="ORF">M670_01803</name>
</gene>
<dbReference type="PRINTS" id="PR00080">
    <property type="entry name" value="SDRFAMILY"/>
</dbReference>
<dbReference type="Pfam" id="PF13561">
    <property type="entry name" value="adh_short_C2"/>
    <property type="match status" value="1"/>
</dbReference>
<dbReference type="CDD" id="cd05233">
    <property type="entry name" value="SDR_c"/>
    <property type="match status" value="1"/>
</dbReference>
<dbReference type="InterPro" id="IPR002347">
    <property type="entry name" value="SDR_fam"/>
</dbReference>
<proteinExistence type="inferred from homology"/>
<dbReference type="PATRIC" id="fig|1348973.3.peg.1763"/>
<comment type="caution">
    <text evidence="3">The sequence shown here is derived from an EMBL/GenBank/DDBJ whole genome shotgun (WGS) entry which is preliminary data.</text>
</comment>
<dbReference type="SUPFAM" id="SSF51735">
    <property type="entry name" value="NAD(P)-binding Rossmann-fold domains"/>
    <property type="match status" value="1"/>
</dbReference>
<dbReference type="RefSeq" id="WP_035195019.1">
    <property type="nucleotide sequence ID" value="NZ_JJRY01000005.1"/>
</dbReference>
<dbReference type="AlphaFoldDB" id="A0A072NNG4"/>
<reference evidence="3 4" key="1">
    <citation type="submission" date="2014-04" db="EMBL/GenBank/DDBJ databases">
        <title>Draft genome sequence of Bacillus azotoformans MEV2011, a (co-) denitrifying strain unable to grow in the presence of oxygen.</title>
        <authorList>
            <person name="Nielsen M."/>
            <person name="Schreiber L."/>
            <person name="Finster K."/>
            <person name="Schramm A."/>
        </authorList>
    </citation>
    <scope>NUCLEOTIDE SEQUENCE [LARGE SCALE GENOMIC DNA]</scope>
    <source>
        <strain evidence="3 4">MEV2011</strain>
    </source>
</reference>
<keyword evidence="2" id="KW-0560">Oxidoreductase</keyword>